<dbReference type="Proteomes" id="UP000199087">
    <property type="component" value="Unassembled WGS sequence"/>
</dbReference>
<organism evidence="1 2">
    <name type="scientific">Neobacillus massiliamazoniensis</name>
    <dbReference type="NCBI Taxonomy" id="1499688"/>
    <lineage>
        <taxon>Bacteria</taxon>
        <taxon>Bacillati</taxon>
        <taxon>Bacillota</taxon>
        <taxon>Bacilli</taxon>
        <taxon>Bacillales</taxon>
        <taxon>Bacillaceae</taxon>
        <taxon>Neobacillus</taxon>
    </lineage>
</organism>
<proteinExistence type="predicted"/>
<dbReference type="AlphaFoldDB" id="A0A0U1P5I8"/>
<gene>
    <name evidence="1" type="ORF">BN000_05498</name>
</gene>
<dbReference type="RefSeq" id="WP_090640550.1">
    <property type="nucleotide sequence ID" value="NZ_CVRB01000010.1"/>
</dbReference>
<evidence type="ECO:0000313" key="2">
    <source>
        <dbReference type="Proteomes" id="UP000199087"/>
    </source>
</evidence>
<evidence type="ECO:0000313" key="1">
    <source>
        <dbReference type="EMBL" id="CRK85401.1"/>
    </source>
</evidence>
<name>A0A0U1P5I8_9BACI</name>
<protein>
    <submittedName>
        <fullName evidence="1">Cytoplasmic protein</fullName>
    </submittedName>
</protein>
<reference evidence="2" key="1">
    <citation type="submission" date="2015-05" db="EMBL/GenBank/DDBJ databases">
        <authorList>
            <person name="Urmite Genomes"/>
        </authorList>
    </citation>
    <scope>NUCLEOTIDE SEQUENCE [LARGE SCALE GENOMIC DNA]</scope>
    <source>
        <strain evidence="2">LF1</strain>
    </source>
</reference>
<dbReference type="OrthoDB" id="1730007at2"/>
<dbReference type="EMBL" id="CVRB01000010">
    <property type="protein sequence ID" value="CRK85401.1"/>
    <property type="molecule type" value="Genomic_DNA"/>
</dbReference>
<dbReference type="STRING" id="1499688.BN000_05498"/>
<keyword evidence="2" id="KW-1185">Reference proteome</keyword>
<sequence length="237" mass="25215">MKNNLIINGSGEYPGGTYDKISIRGEGTILNQVESSVFHVYGTCEARENLSTGSAKILGEAKIKGNVEAEETLIMGSMAIDGKAILKKMKVFGALEVGESLSGNEATIKGSISVKGDVEYETFESSGGFDIKGLLNADTIKIALRYGESKAEEIGGGNITVKRKRNSFIPFVGEEGSLAAKVIEGDDVYLENTRAEVVRGNKVNIGPGCQIGLVEYTNDFSENANSTVKMTKKIGGE</sequence>
<accession>A0A0U1P5I8</accession>